<feature type="transmembrane region" description="Helical" evidence="2">
    <location>
        <begin position="241"/>
        <end position="263"/>
    </location>
</feature>
<feature type="region of interest" description="Disordered" evidence="1">
    <location>
        <begin position="391"/>
        <end position="411"/>
    </location>
</feature>
<evidence type="ECO:0000256" key="3">
    <source>
        <dbReference type="SAM" id="SignalP"/>
    </source>
</evidence>
<evidence type="ECO:0000256" key="1">
    <source>
        <dbReference type="SAM" id="MobiDB-lite"/>
    </source>
</evidence>
<keyword evidence="5" id="KW-1185">Reference proteome</keyword>
<dbReference type="EMBL" id="KQ030526">
    <property type="protein sequence ID" value="KJZ74429.1"/>
    <property type="molecule type" value="Genomic_DNA"/>
</dbReference>
<dbReference type="AlphaFoldDB" id="A0A0F8A4Z3"/>
<reference evidence="4 5" key="1">
    <citation type="journal article" date="2014" name="Genome Biol. Evol.">
        <title>Comparative genomics and transcriptomics analyses reveal divergent lifestyle features of nematode endoparasitic fungus Hirsutella minnesotensis.</title>
        <authorList>
            <person name="Lai Y."/>
            <person name="Liu K."/>
            <person name="Zhang X."/>
            <person name="Zhang X."/>
            <person name="Li K."/>
            <person name="Wang N."/>
            <person name="Shu C."/>
            <person name="Wu Y."/>
            <person name="Wang C."/>
            <person name="Bushley K.E."/>
            <person name="Xiang M."/>
            <person name="Liu X."/>
        </authorList>
    </citation>
    <scope>NUCLEOTIDE SEQUENCE [LARGE SCALE GENOMIC DNA]</scope>
    <source>
        <strain evidence="4 5">3608</strain>
    </source>
</reference>
<proteinExistence type="predicted"/>
<accession>A0A0F8A4Z3</accession>
<evidence type="ECO:0000256" key="2">
    <source>
        <dbReference type="SAM" id="Phobius"/>
    </source>
</evidence>
<gene>
    <name evidence="4" type="ORF">HIM_06239</name>
</gene>
<dbReference type="OrthoDB" id="5292518at2759"/>
<protein>
    <recommendedName>
        <fullName evidence="6">Granulins domain-containing protein</fullName>
    </recommendedName>
</protein>
<keyword evidence="2" id="KW-0472">Membrane</keyword>
<feature type="chain" id="PRO_5002526598" description="Granulins domain-containing protein" evidence="3">
    <location>
        <begin position="22"/>
        <end position="505"/>
    </location>
</feature>
<dbReference type="Proteomes" id="UP000054481">
    <property type="component" value="Unassembled WGS sequence"/>
</dbReference>
<feature type="compositionally biased region" description="Polar residues" evidence="1">
    <location>
        <begin position="318"/>
        <end position="335"/>
    </location>
</feature>
<feature type="region of interest" description="Disordered" evidence="1">
    <location>
        <begin position="271"/>
        <end position="347"/>
    </location>
</feature>
<sequence length="505" mass="53177">MHFTTLSVLAFASWVIGSTLSHHDETHRIAKRPHITPLARLHARDAGGACGTGMRSCPSSLGGSCCPENYECARESCYATTKGPSTCGTKVGWYACAAVYGGGCCPDGYLCQRAANCVPPSGSPYSYDCPSSRYLCPASMNYGCCPHGMACGVDQCLTSSAAPVTVVATLTTTRSDQVVQATRTETMAASMAKPTAFPAVDPNSGGDEQRVLKYYPAAVPKVSPESTQRNDARRRISGGQIGGIVVGCVSFVALALIVSYVVFRRLKAKPKDQGVPELPDTGPLPRDIVPQTPASEIYTPSGGPFATSSSIPRYRSAGTLSRSGYGSSEMMQSAAPTPITPSDRDHPATLHYSSSFRSAASRGYTDAGECQQPPAELSDHAAWGVRCVSHASGDESPVRGRHTRHPSDVSDFACSAGAESPQRRPAAPQMAPLAELDAGPCMAELPSSPSSMASGVDDWLRSGSTSPWLTPRPPPSMYNRIDGWASAVAASRLDVVDEEKQSPLQ</sequence>
<evidence type="ECO:0000313" key="4">
    <source>
        <dbReference type="EMBL" id="KJZ74429.1"/>
    </source>
</evidence>
<keyword evidence="2" id="KW-1133">Transmembrane helix</keyword>
<evidence type="ECO:0000313" key="5">
    <source>
        <dbReference type="Proteomes" id="UP000054481"/>
    </source>
</evidence>
<feature type="signal peptide" evidence="3">
    <location>
        <begin position="1"/>
        <end position="21"/>
    </location>
</feature>
<keyword evidence="2" id="KW-0812">Transmembrane</keyword>
<keyword evidence="3" id="KW-0732">Signal</keyword>
<organism evidence="4 5">
    <name type="scientific">Hirsutella minnesotensis 3608</name>
    <dbReference type="NCBI Taxonomy" id="1043627"/>
    <lineage>
        <taxon>Eukaryota</taxon>
        <taxon>Fungi</taxon>
        <taxon>Dikarya</taxon>
        <taxon>Ascomycota</taxon>
        <taxon>Pezizomycotina</taxon>
        <taxon>Sordariomycetes</taxon>
        <taxon>Hypocreomycetidae</taxon>
        <taxon>Hypocreales</taxon>
        <taxon>Ophiocordycipitaceae</taxon>
        <taxon>Hirsutella</taxon>
    </lineage>
</organism>
<name>A0A0F8A4Z3_9HYPO</name>
<evidence type="ECO:0008006" key="6">
    <source>
        <dbReference type="Google" id="ProtNLM"/>
    </source>
</evidence>